<dbReference type="Pfam" id="PF12422">
    <property type="entry name" value="Condensin2nSMC"/>
    <property type="match status" value="1"/>
</dbReference>
<gene>
    <name evidence="1" type="primary">Ncapg2</name>
    <name evidence="1" type="ORF">CROSUL_R05217</name>
</gene>
<dbReference type="OrthoDB" id="10062843at2759"/>
<organism evidence="1 2">
    <name type="scientific">Crotophaga sulcirostris</name>
    <name type="common">Groove-billed ani</name>
    <dbReference type="NCBI Taxonomy" id="33598"/>
    <lineage>
        <taxon>Eukaryota</taxon>
        <taxon>Metazoa</taxon>
        <taxon>Chordata</taxon>
        <taxon>Craniata</taxon>
        <taxon>Vertebrata</taxon>
        <taxon>Euteleostomi</taxon>
        <taxon>Archelosauria</taxon>
        <taxon>Archosauria</taxon>
        <taxon>Dinosauria</taxon>
        <taxon>Saurischia</taxon>
        <taxon>Theropoda</taxon>
        <taxon>Coelurosauria</taxon>
        <taxon>Aves</taxon>
        <taxon>Neognathae</taxon>
        <taxon>Neoaves</taxon>
        <taxon>Otidimorphae</taxon>
        <taxon>Cuculiformes</taxon>
        <taxon>Crotophagidae</taxon>
        <taxon>Crotophaga</taxon>
    </lineage>
</organism>
<dbReference type="Proteomes" id="UP000549499">
    <property type="component" value="Unassembled WGS sequence"/>
</dbReference>
<dbReference type="InterPro" id="IPR016024">
    <property type="entry name" value="ARM-type_fold"/>
</dbReference>
<feature type="non-terminal residue" evidence="1">
    <location>
        <position position="1107"/>
    </location>
</feature>
<reference evidence="1 2" key="1">
    <citation type="submission" date="2019-09" db="EMBL/GenBank/DDBJ databases">
        <title>Bird 10,000 Genomes (B10K) Project - Family phase.</title>
        <authorList>
            <person name="Zhang G."/>
        </authorList>
    </citation>
    <scope>NUCLEOTIDE SEQUENCE [LARGE SCALE GENOMIC DNA]</scope>
    <source>
        <strain evidence="1">B10K-DU-003-44</strain>
        <tissue evidence="1">Muscle</tissue>
    </source>
</reference>
<dbReference type="Gene3D" id="1.25.10.10">
    <property type="entry name" value="Leucine-rich Repeat Variant"/>
    <property type="match status" value="1"/>
</dbReference>
<dbReference type="GO" id="GO:0005634">
    <property type="term" value="C:nucleus"/>
    <property type="evidence" value="ECO:0007669"/>
    <property type="project" value="InterPro"/>
</dbReference>
<evidence type="ECO:0000313" key="1">
    <source>
        <dbReference type="EMBL" id="NWS66879.1"/>
    </source>
</evidence>
<name>A0A7K5HBX9_CROSL</name>
<dbReference type="InterPro" id="IPR024741">
    <property type="entry name" value="Condensin2_G2"/>
</dbReference>
<protein>
    <submittedName>
        <fullName evidence="1">CNDG2 protein</fullName>
    </submittedName>
</protein>
<accession>A0A7K5HBX9</accession>
<dbReference type="GO" id="GO:0000070">
    <property type="term" value="P:mitotic sister chromatid segregation"/>
    <property type="evidence" value="ECO:0007669"/>
    <property type="project" value="TreeGrafter"/>
</dbReference>
<dbReference type="AlphaFoldDB" id="A0A7K5HBX9"/>
<evidence type="ECO:0000313" key="2">
    <source>
        <dbReference type="Proteomes" id="UP000549499"/>
    </source>
</evidence>
<dbReference type="GO" id="GO:0000796">
    <property type="term" value="C:condensin complex"/>
    <property type="evidence" value="ECO:0007669"/>
    <property type="project" value="TreeGrafter"/>
</dbReference>
<keyword evidence="2" id="KW-1185">Reference proteome</keyword>
<comment type="caution">
    <text evidence="1">The sequence shown here is derived from an EMBL/GenBank/DDBJ whole genome shotgun (WGS) entry which is preliminary data.</text>
</comment>
<sequence length="1107" mass="125955">KSTSDTFDLNELLQELPRKQKEVLWERLTQLLTETLMENPVETWQKTEDDECNDDMEVEIVPEMKQTVAVIQGVAAVVTASIPAVDETVNYKALLECVLILNGIFPALPEPEKNLQGAIQYVCEMWWEKGLDGKEQLGKTLFIILLRKSLNKASTSADVVRLWNLHQTLLYFDYDSEESNEVKDLLLQCFLTEKHIKKEEGRRFLSFLFSWNVNFIKMIHGTVKNQLQFFPRSLMEYISEVYFRAWKKVSGEFLEIFEHNCIQDFMHHGIHLPKSSPVHCKVREMLCYFHKQSKVRQGVEEMLYRLYQPILWRALKARNSEVRSNAGFLFVDAFPLRDPSFNAEEMESEIQKQFEELFNLLEDPHPVVRSTGILGVTQIACKYWEMIPPAILADLLKKLTEDLACDITSADVRCSVFKCLPIILDNKLSHPLLEELLPTVKHSLHDNSEKVRVAFVDMLLKVKATRAAKFWKICPMEHLLTRLEVDSRPVSRRIVNLLFNSFFPVNQHEDVWCERCVTLIQMNSAAARKFYQYAYEYTAPTNIAKLMLTIRRCLNACILKARKESLHDSDDDGAESESEKENTSVLNNVLSINDVASMASLLEITVILWRSIHKALEHNEDAKDYAIRKFASVLPEYFKVFKDERCTIPLVILASFMPPAAIPTFSCGVISRLRNIDSGADQSKYSTLIDCMCRWGQVGHVMELACDWLSDMLTRRENVKTSKRRVRIHVTQESKPELAIDYIEYLLTHPVNRDCLLSVPKKKLKKLLKILSAAKEILGSILKATDAGFDSCNQATGLRAFSLFCRLSIHLQNKFSEEGEDYLSLLKETGAWIESQVVPFMLGSDQEDCISKHSNVSELIIQAYLAVCKDVIMVGLGNLTFQAQLLDMALAVIRTERGGFCAPVLLYALKEILEASLTQNTETDEVANLFHAVQTVFQEVLECVARRVKTQQEEGIQLIRSIQMPLGEFIHAVQCCHSSCPAVHQSVFSTLLAALVAEINYVLQKTSTEEDFTIPKTISDLPPLSSSLMAIIVKSVNVVRSFLNELMECILTEEIEGIFSLTATLCIVIIIKGKHKASLLKDFAPAIQRKLLTCKNAATEESGSTER</sequence>
<feature type="non-terminal residue" evidence="1">
    <location>
        <position position="1"/>
    </location>
</feature>
<dbReference type="PANTHER" id="PTHR16199">
    <property type="entry name" value="CONDENSIN-2 COMPLEX SUBUNIT G2"/>
    <property type="match status" value="1"/>
</dbReference>
<dbReference type="SUPFAM" id="SSF48371">
    <property type="entry name" value="ARM repeat"/>
    <property type="match status" value="1"/>
</dbReference>
<dbReference type="InterPro" id="IPR011989">
    <property type="entry name" value="ARM-like"/>
</dbReference>
<dbReference type="PANTHER" id="PTHR16199:SF4">
    <property type="entry name" value="CONDENSIN-2 COMPLEX SUBUNIT G2"/>
    <property type="match status" value="1"/>
</dbReference>
<proteinExistence type="predicted"/>
<dbReference type="EMBL" id="VYZB01000028">
    <property type="protein sequence ID" value="NWS66879.1"/>
    <property type="molecule type" value="Genomic_DNA"/>
</dbReference>